<evidence type="ECO:0000313" key="2">
    <source>
        <dbReference type="Proteomes" id="UP001283361"/>
    </source>
</evidence>
<sequence>MLHVGIDGPFDTEDRELQMMFSDLVGQFIKTGNPWNGLQEALPGGWPPFDIQGNHYLDFGPKPVVRRHLDKEKRDLWLENVPAWAASAAPISEP</sequence>
<evidence type="ECO:0000313" key="1">
    <source>
        <dbReference type="EMBL" id="KAK3772189.1"/>
    </source>
</evidence>
<name>A0AAE0ZMH2_9GAST</name>
<reference evidence="1" key="1">
    <citation type="journal article" date="2023" name="G3 (Bethesda)">
        <title>A reference genome for the long-term kleptoplast-retaining sea slug Elysia crispata morphotype clarki.</title>
        <authorList>
            <person name="Eastman K.E."/>
            <person name="Pendleton A.L."/>
            <person name="Shaikh M.A."/>
            <person name="Suttiyut T."/>
            <person name="Ogas R."/>
            <person name="Tomko P."/>
            <person name="Gavelis G."/>
            <person name="Widhalm J.R."/>
            <person name="Wisecaver J.H."/>
        </authorList>
    </citation>
    <scope>NUCLEOTIDE SEQUENCE</scope>
    <source>
        <strain evidence="1">ECLA1</strain>
    </source>
</reference>
<accession>A0AAE0ZMH2</accession>
<protein>
    <recommendedName>
        <fullName evidence="3">Carboxylesterase type B domain-containing protein</fullName>
    </recommendedName>
</protein>
<organism evidence="1 2">
    <name type="scientific">Elysia crispata</name>
    <name type="common">lettuce slug</name>
    <dbReference type="NCBI Taxonomy" id="231223"/>
    <lineage>
        <taxon>Eukaryota</taxon>
        <taxon>Metazoa</taxon>
        <taxon>Spiralia</taxon>
        <taxon>Lophotrochozoa</taxon>
        <taxon>Mollusca</taxon>
        <taxon>Gastropoda</taxon>
        <taxon>Heterobranchia</taxon>
        <taxon>Euthyneura</taxon>
        <taxon>Panpulmonata</taxon>
        <taxon>Sacoglossa</taxon>
        <taxon>Placobranchoidea</taxon>
        <taxon>Plakobranchidae</taxon>
        <taxon>Elysia</taxon>
    </lineage>
</organism>
<comment type="caution">
    <text evidence="1">The sequence shown here is derived from an EMBL/GenBank/DDBJ whole genome shotgun (WGS) entry which is preliminary data.</text>
</comment>
<proteinExistence type="predicted"/>
<evidence type="ECO:0008006" key="3">
    <source>
        <dbReference type="Google" id="ProtNLM"/>
    </source>
</evidence>
<dbReference type="InterPro" id="IPR029058">
    <property type="entry name" value="AB_hydrolase_fold"/>
</dbReference>
<dbReference type="Gene3D" id="3.40.50.1820">
    <property type="entry name" value="alpha/beta hydrolase"/>
    <property type="match status" value="1"/>
</dbReference>
<gene>
    <name evidence="1" type="ORF">RRG08_035229</name>
</gene>
<dbReference type="Proteomes" id="UP001283361">
    <property type="component" value="Unassembled WGS sequence"/>
</dbReference>
<dbReference type="AlphaFoldDB" id="A0AAE0ZMH2"/>
<dbReference type="EMBL" id="JAWDGP010003655">
    <property type="protein sequence ID" value="KAK3772189.1"/>
    <property type="molecule type" value="Genomic_DNA"/>
</dbReference>
<keyword evidence="2" id="KW-1185">Reference proteome</keyword>
<dbReference type="SUPFAM" id="SSF53474">
    <property type="entry name" value="alpha/beta-Hydrolases"/>
    <property type="match status" value="1"/>
</dbReference>